<evidence type="ECO:0000256" key="4">
    <source>
        <dbReference type="ARBA" id="ARBA00022777"/>
    </source>
</evidence>
<gene>
    <name evidence="8" type="primary">cmk</name>
    <name evidence="10" type="ORF">AVDCRST_MAG21-1715</name>
</gene>
<dbReference type="Pfam" id="PF02224">
    <property type="entry name" value="Cytidylate_kin"/>
    <property type="match status" value="1"/>
</dbReference>
<keyword evidence="4 8" id="KW-0418">Kinase</keyword>
<evidence type="ECO:0000256" key="3">
    <source>
        <dbReference type="ARBA" id="ARBA00022741"/>
    </source>
</evidence>
<feature type="domain" description="Cytidylate kinase" evidence="9">
    <location>
        <begin position="33"/>
        <end position="244"/>
    </location>
</feature>
<dbReference type="EMBL" id="CADCUL010000151">
    <property type="protein sequence ID" value="CAA9381244.1"/>
    <property type="molecule type" value="Genomic_DNA"/>
</dbReference>
<keyword evidence="3 8" id="KW-0547">Nucleotide-binding</keyword>
<dbReference type="GO" id="GO:0006220">
    <property type="term" value="P:pyrimidine nucleotide metabolic process"/>
    <property type="evidence" value="ECO:0007669"/>
    <property type="project" value="UniProtKB-UniRule"/>
</dbReference>
<dbReference type="GO" id="GO:0036431">
    <property type="term" value="F:dCMP kinase activity"/>
    <property type="evidence" value="ECO:0007669"/>
    <property type="project" value="InterPro"/>
</dbReference>
<dbReference type="GO" id="GO:0005524">
    <property type="term" value="F:ATP binding"/>
    <property type="evidence" value="ECO:0007669"/>
    <property type="project" value="UniProtKB-UniRule"/>
</dbReference>
<evidence type="ECO:0000256" key="5">
    <source>
        <dbReference type="ARBA" id="ARBA00022840"/>
    </source>
</evidence>
<comment type="catalytic activity">
    <reaction evidence="6 8">
        <text>dCMP + ATP = dCDP + ADP</text>
        <dbReference type="Rhea" id="RHEA:25094"/>
        <dbReference type="ChEBI" id="CHEBI:30616"/>
        <dbReference type="ChEBI" id="CHEBI:57566"/>
        <dbReference type="ChEBI" id="CHEBI:58593"/>
        <dbReference type="ChEBI" id="CHEBI:456216"/>
        <dbReference type="EC" id="2.7.4.25"/>
    </reaction>
</comment>
<dbReference type="Gene3D" id="3.40.50.300">
    <property type="entry name" value="P-loop containing nucleotide triphosphate hydrolases"/>
    <property type="match status" value="1"/>
</dbReference>
<comment type="similarity">
    <text evidence="1 8">Belongs to the cytidylate kinase family. Type 1 subfamily.</text>
</comment>
<dbReference type="SUPFAM" id="SSF52540">
    <property type="entry name" value="P-loop containing nucleoside triphosphate hydrolases"/>
    <property type="match status" value="1"/>
</dbReference>
<evidence type="ECO:0000256" key="2">
    <source>
        <dbReference type="ARBA" id="ARBA00022679"/>
    </source>
</evidence>
<dbReference type="AlphaFoldDB" id="A0A6J4NCA4"/>
<keyword evidence="8" id="KW-0963">Cytoplasm</keyword>
<proteinExistence type="inferred from homology"/>
<comment type="subcellular location">
    <subcellularLocation>
        <location evidence="8">Cytoplasm</location>
    </subcellularLocation>
</comment>
<dbReference type="InterPro" id="IPR011994">
    <property type="entry name" value="Cytidylate_kinase_dom"/>
</dbReference>
<evidence type="ECO:0000256" key="7">
    <source>
        <dbReference type="ARBA" id="ARBA00048478"/>
    </source>
</evidence>
<dbReference type="GO" id="GO:0005737">
    <property type="term" value="C:cytoplasm"/>
    <property type="evidence" value="ECO:0007669"/>
    <property type="project" value="UniProtKB-SubCell"/>
</dbReference>
<keyword evidence="5 8" id="KW-0067">ATP-binding</keyword>
<evidence type="ECO:0000256" key="1">
    <source>
        <dbReference type="ARBA" id="ARBA00009427"/>
    </source>
</evidence>
<dbReference type="InterPro" id="IPR027417">
    <property type="entry name" value="P-loop_NTPase"/>
</dbReference>
<evidence type="ECO:0000256" key="6">
    <source>
        <dbReference type="ARBA" id="ARBA00047615"/>
    </source>
</evidence>
<comment type="catalytic activity">
    <reaction evidence="7 8">
        <text>CMP + ATP = CDP + ADP</text>
        <dbReference type="Rhea" id="RHEA:11600"/>
        <dbReference type="ChEBI" id="CHEBI:30616"/>
        <dbReference type="ChEBI" id="CHEBI:58069"/>
        <dbReference type="ChEBI" id="CHEBI:60377"/>
        <dbReference type="ChEBI" id="CHEBI:456216"/>
        <dbReference type="EC" id="2.7.4.25"/>
    </reaction>
</comment>
<feature type="binding site" evidence="8">
    <location>
        <begin position="37"/>
        <end position="45"/>
    </location>
    <ligand>
        <name>ATP</name>
        <dbReference type="ChEBI" id="CHEBI:30616"/>
    </ligand>
</feature>
<keyword evidence="2 8" id="KW-0808">Transferase</keyword>
<evidence type="ECO:0000256" key="8">
    <source>
        <dbReference type="HAMAP-Rule" id="MF_00238"/>
    </source>
</evidence>
<dbReference type="CDD" id="cd02020">
    <property type="entry name" value="CMPK"/>
    <property type="match status" value="1"/>
</dbReference>
<organism evidence="10">
    <name type="scientific">uncultured Nocardioidaceae bacterium</name>
    <dbReference type="NCBI Taxonomy" id="253824"/>
    <lineage>
        <taxon>Bacteria</taxon>
        <taxon>Bacillati</taxon>
        <taxon>Actinomycetota</taxon>
        <taxon>Actinomycetes</taxon>
        <taxon>Propionibacteriales</taxon>
        <taxon>Nocardioidaceae</taxon>
        <taxon>environmental samples</taxon>
    </lineage>
</organism>
<dbReference type="InterPro" id="IPR003136">
    <property type="entry name" value="Cytidylate_kin"/>
</dbReference>
<dbReference type="HAMAP" id="MF_00238">
    <property type="entry name" value="Cytidyl_kinase_type1"/>
    <property type="match status" value="1"/>
</dbReference>
<name>A0A6J4NCA4_9ACTN</name>
<evidence type="ECO:0000259" key="9">
    <source>
        <dbReference type="Pfam" id="PF02224"/>
    </source>
</evidence>
<accession>A0A6J4NCA4</accession>
<sequence>MACTLDRRVAYHAADNSKGSQLVADEDLQRIVIAVDGTAGSGKSTTSRAVALRLGLRYLDSGAMYRAMAWQMILDGIDPDDSTAVATRAATVDVESGTDPAAPTIRLFGVDVSNEIRSAEATRAVSPVSAVPRVREILIAQQRAIIGDGGIVVEGRDIGTVVAPGASLKVYLVADPAARAARRTAELSAEQARDVAVVQADLLRRDTADSTRLASPLSAADDAVVIDSTDLSLDEVVVGVVGLAQERLARGRSDA</sequence>
<evidence type="ECO:0000313" key="10">
    <source>
        <dbReference type="EMBL" id="CAA9381244.1"/>
    </source>
</evidence>
<protein>
    <recommendedName>
        <fullName evidence="8">Cytidylate kinase</fullName>
        <shortName evidence="8">CK</shortName>
        <ecNumber evidence="8">2.7.4.25</ecNumber>
    </recommendedName>
    <alternativeName>
        <fullName evidence="8">Cytidine monophosphate kinase</fullName>
        <shortName evidence="8">CMP kinase</shortName>
    </alternativeName>
</protein>
<reference evidence="10" key="1">
    <citation type="submission" date="2020-02" db="EMBL/GenBank/DDBJ databases">
        <authorList>
            <person name="Meier V. D."/>
        </authorList>
    </citation>
    <scope>NUCLEOTIDE SEQUENCE</scope>
    <source>
        <strain evidence="10">AVDCRST_MAG21</strain>
    </source>
</reference>
<dbReference type="NCBIfam" id="TIGR00017">
    <property type="entry name" value="cmk"/>
    <property type="match status" value="1"/>
</dbReference>
<dbReference type="EC" id="2.7.4.25" evidence="8"/>